<name>A0A6M8NL63_9BACT</name>
<protein>
    <submittedName>
        <fullName evidence="1">Cytochrome C</fullName>
    </submittedName>
</protein>
<evidence type="ECO:0000313" key="2">
    <source>
        <dbReference type="Proteomes" id="UP000290378"/>
    </source>
</evidence>
<dbReference type="EMBL" id="NXII01000003">
    <property type="protein sequence ID" value="RXI42458.1"/>
    <property type="molecule type" value="Genomic_DNA"/>
</dbReference>
<dbReference type="Proteomes" id="UP000290378">
    <property type="component" value="Unassembled WGS sequence"/>
</dbReference>
<evidence type="ECO:0000313" key="1">
    <source>
        <dbReference type="EMBL" id="RXI42458.1"/>
    </source>
</evidence>
<comment type="caution">
    <text evidence="1">The sequence shown here is derived from an EMBL/GenBank/DDBJ whole genome shotgun (WGS) entry which is preliminary data.</text>
</comment>
<dbReference type="SMART" id="SM01235">
    <property type="entry name" value="Haem_bd"/>
    <property type="match status" value="1"/>
</dbReference>
<dbReference type="RefSeq" id="WP_129012790.1">
    <property type="nucleotide sequence ID" value="NZ_CBCSEI010000001.1"/>
</dbReference>
<accession>A0A6M8NL63</accession>
<dbReference type="Pfam" id="PF14376">
    <property type="entry name" value="Haem_bd"/>
    <property type="match status" value="1"/>
</dbReference>
<dbReference type="InterPro" id="IPR025992">
    <property type="entry name" value="Haem-bd"/>
</dbReference>
<organism evidence="1 2">
    <name type="scientific">Arcobacter cloacae</name>
    <dbReference type="NCBI Taxonomy" id="1054034"/>
    <lineage>
        <taxon>Bacteria</taxon>
        <taxon>Pseudomonadati</taxon>
        <taxon>Campylobacterota</taxon>
        <taxon>Epsilonproteobacteria</taxon>
        <taxon>Campylobacterales</taxon>
        <taxon>Arcobacteraceae</taxon>
        <taxon>Arcobacter</taxon>
    </lineage>
</organism>
<gene>
    <name evidence="1" type="ORF">CP963_02865</name>
</gene>
<dbReference type="AlphaFoldDB" id="A0A6M8NL63"/>
<keyword evidence="2" id="KW-1185">Reference proteome</keyword>
<sequence length="140" mass="16376">MKLALLIFLIIFIVMQFIQPNKENIIVDKNLEIKAPTEVMTLLKTSCFDCHSNETTWPWYSKIAPFSWVVANHVNTGRKALNFSTWENYSPQLKEEKLKAIYRTAYASMPLPSYIYAHEEANLTKEQRSMIRDWTGVRSK</sequence>
<reference evidence="1 2" key="1">
    <citation type="submission" date="2017-09" db="EMBL/GenBank/DDBJ databases">
        <title>Genomics of the genus Arcobacter.</title>
        <authorList>
            <person name="Perez-Cataluna A."/>
            <person name="Figueras M.J."/>
            <person name="Salas-Masso N."/>
        </authorList>
    </citation>
    <scope>NUCLEOTIDE SEQUENCE [LARGE SCALE GENOMIC DNA]</scope>
    <source>
        <strain evidence="1 2">CECT 7834</strain>
    </source>
</reference>
<proteinExistence type="predicted"/>